<name>H3BET8_LATCH</name>
<dbReference type="RefSeq" id="XP_064423108.1">
    <property type="nucleotide sequence ID" value="XM_064567038.1"/>
</dbReference>
<dbReference type="PANTHER" id="PTHR15093">
    <property type="entry name" value="PROSTATE APOPTOSIS RESPONSE PROTEIN PAR-4"/>
    <property type="match status" value="1"/>
</dbReference>
<organism evidence="3 4">
    <name type="scientific">Latimeria chalumnae</name>
    <name type="common">Coelacanth</name>
    <dbReference type="NCBI Taxonomy" id="7897"/>
    <lineage>
        <taxon>Eukaryota</taxon>
        <taxon>Metazoa</taxon>
        <taxon>Chordata</taxon>
        <taxon>Craniata</taxon>
        <taxon>Vertebrata</taxon>
        <taxon>Euteleostomi</taxon>
        <taxon>Coelacanthiformes</taxon>
        <taxon>Coelacanthidae</taxon>
        <taxon>Latimeria</taxon>
    </lineage>
</organism>
<dbReference type="EMBL" id="AFYH01010969">
    <property type="status" value="NOT_ANNOTATED_CDS"/>
    <property type="molecule type" value="Genomic_DNA"/>
</dbReference>
<reference evidence="3" key="2">
    <citation type="submission" date="2025-08" db="UniProtKB">
        <authorList>
            <consortium name="Ensembl"/>
        </authorList>
    </citation>
    <scope>IDENTIFICATION</scope>
</reference>
<evidence type="ECO:0000256" key="2">
    <source>
        <dbReference type="SAM" id="MobiDB-lite"/>
    </source>
</evidence>
<dbReference type="OMA" id="NCIPLAR"/>
<dbReference type="STRING" id="7897.ENSLACP00000020409"/>
<evidence type="ECO:0000256" key="1">
    <source>
        <dbReference type="SAM" id="Coils"/>
    </source>
</evidence>
<dbReference type="GeneID" id="102353843"/>
<keyword evidence="1" id="KW-0175">Coiled coil</keyword>
<sequence length="335" mass="37295">MGSKSIVALSKHWREKDLIMASGGSRNSNSDQVPYLEEWKAKRERMRLKSSSSGSGLPLTENINLQSKDPNPKGKENLHDSSASAPWTPSSNTASQNRAVAFKQSESNVTSGEKDKREMLHKPTLSEGAGCSEEGSPSPKSREKKGGGAASHRKNKTQIEKRKLREKRRSTGVVNLPFNSEFLDEGDDSMNKEEQAVTTDFGQVNTQKKESQDGVAAPYNRQKSRTGSTEFGTHTSLSRSHSSGQPKHTSYHDKDNAYNKVNLEKRMDELQKAVTGEKQENQRLKTQLQERDGVIQKLQSEISVLNKDLTDLEGENQLLREENKTLLRVVGQLTS</sequence>
<feature type="compositionally biased region" description="Basic and acidic residues" evidence="2">
    <location>
        <begin position="70"/>
        <end position="79"/>
    </location>
</feature>
<dbReference type="InParanoid" id="H3BET8"/>
<reference evidence="4" key="1">
    <citation type="submission" date="2011-08" db="EMBL/GenBank/DDBJ databases">
        <title>The draft genome of Latimeria chalumnae.</title>
        <authorList>
            <person name="Di Palma F."/>
            <person name="Alfoldi J."/>
            <person name="Johnson J."/>
            <person name="Berlin A."/>
            <person name="Gnerre S."/>
            <person name="Jaffe D."/>
            <person name="MacCallum I."/>
            <person name="Young S."/>
            <person name="Walker B.J."/>
            <person name="Lander E."/>
            <person name="Lindblad-Toh K."/>
        </authorList>
    </citation>
    <scope>NUCLEOTIDE SEQUENCE [LARGE SCALE GENOMIC DNA]</scope>
    <source>
        <strain evidence="4">Wild caught</strain>
    </source>
</reference>
<evidence type="ECO:0000313" key="4">
    <source>
        <dbReference type="Proteomes" id="UP000008672"/>
    </source>
</evidence>
<evidence type="ECO:0008006" key="5">
    <source>
        <dbReference type="Google" id="ProtNLM"/>
    </source>
</evidence>
<dbReference type="eggNOG" id="ENOG502QVUF">
    <property type="taxonomic scope" value="Eukaryota"/>
</dbReference>
<feature type="compositionally biased region" description="Polar residues" evidence="2">
    <location>
        <begin position="196"/>
        <end position="206"/>
    </location>
</feature>
<dbReference type="EMBL" id="AFYH01010970">
    <property type="status" value="NOT_ANNOTATED_CDS"/>
    <property type="molecule type" value="Genomic_DNA"/>
</dbReference>
<feature type="compositionally biased region" description="Basic and acidic residues" evidence="2">
    <location>
        <begin position="250"/>
        <end position="259"/>
    </location>
</feature>
<feature type="compositionally biased region" description="Basic and acidic residues" evidence="2">
    <location>
        <begin position="112"/>
        <end position="121"/>
    </location>
</feature>
<dbReference type="GO" id="GO:0043065">
    <property type="term" value="P:positive regulation of apoptotic process"/>
    <property type="evidence" value="ECO:0007669"/>
    <property type="project" value="TreeGrafter"/>
</dbReference>
<feature type="compositionally biased region" description="Polar residues" evidence="2">
    <location>
        <begin position="225"/>
        <end position="248"/>
    </location>
</feature>
<keyword evidence="4" id="KW-1185">Reference proteome</keyword>
<feature type="compositionally biased region" description="Polar residues" evidence="2">
    <location>
        <begin position="80"/>
        <end position="111"/>
    </location>
</feature>
<protein>
    <recommendedName>
        <fullName evidence="5">cGMP-dependent protein kinase interacting domain-containing protein</fullName>
    </recommendedName>
</protein>
<gene>
    <name evidence="3" type="primary">LOC102353843</name>
</gene>
<dbReference type="GeneTree" id="ENSGT00390000000406"/>
<dbReference type="FunCoup" id="H3BET8">
    <property type="interactions" value="1117"/>
</dbReference>
<dbReference type="GO" id="GO:0006915">
    <property type="term" value="P:apoptotic process"/>
    <property type="evidence" value="ECO:0007669"/>
    <property type="project" value="InterPro"/>
</dbReference>
<dbReference type="PANTHER" id="PTHR15093:SF1">
    <property type="entry name" value="PRKC APOPTOSIS WT1 REGULATOR PROTEIN"/>
    <property type="match status" value="1"/>
</dbReference>
<dbReference type="Ensembl" id="ENSLACT00000020549.1">
    <property type="protein sequence ID" value="ENSLACP00000020409.1"/>
    <property type="gene ID" value="ENSLACG00000017937.1"/>
</dbReference>
<dbReference type="AlphaFoldDB" id="H3BET8"/>
<reference evidence="3" key="3">
    <citation type="submission" date="2025-09" db="UniProtKB">
        <authorList>
            <consortium name="Ensembl"/>
        </authorList>
    </citation>
    <scope>IDENTIFICATION</scope>
</reference>
<accession>H3BET8</accession>
<feature type="coiled-coil region" evidence="1">
    <location>
        <begin position="260"/>
        <end position="329"/>
    </location>
</feature>
<proteinExistence type="predicted"/>
<dbReference type="InterPro" id="IPR026117">
    <property type="entry name" value="Par-4"/>
</dbReference>
<dbReference type="Proteomes" id="UP000008672">
    <property type="component" value="Unassembled WGS sequence"/>
</dbReference>
<evidence type="ECO:0000313" key="3">
    <source>
        <dbReference type="Ensembl" id="ENSLACP00000020409.1"/>
    </source>
</evidence>
<feature type="region of interest" description="Disordered" evidence="2">
    <location>
        <begin position="45"/>
        <end position="259"/>
    </location>
</feature>
<dbReference type="GO" id="GO:0005737">
    <property type="term" value="C:cytoplasm"/>
    <property type="evidence" value="ECO:0007669"/>
    <property type="project" value="TreeGrafter"/>
</dbReference>
<dbReference type="HOGENOM" id="CLU_076619_0_0_1"/>